<dbReference type="GO" id="GO:0006508">
    <property type="term" value="P:proteolysis"/>
    <property type="evidence" value="ECO:0007669"/>
    <property type="project" value="UniProtKB-KW"/>
</dbReference>
<gene>
    <name evidence="3" type="ORF">UFOVP114_104</name>
</gene>
<evidence type="ECO:0000259" key="2">
    <source>
        <dbReference type="Pfam" id="PF13335"/>
    </source>
</evidence>
<evidence type="ECO:0000313" key="3">
    <source>
        <dbReference type="EMBL" id="CAB4128914.1"/>
    </source>
</evidence>
<protein>
    <submittedName>
        <fullName evidence="3">Putative ATP-dependent protease</fullName>
    </submittedName>
</protein>
<dbReference type="Pfam" id="PF01078">
    <property type="entry name" value="Mg_chelatase"/>
    <property type="match status" value="1"/>
</dbReference>
<keyword evidence="3" id="KW-0378">Hydrolase</keyword>
<dbReference type="GO" id="GO:0008233">
    <property type="term" value="F:peptidase activity"/>
    <property type="evidence" value="ECO:0007669"/>
    <property type="project" value="UniProtKB-KW"/>
</dbReference>
<proteinExistence type="predicted"/>
<dbReference type="Pfam" id="PF13335">
    <property type="entry name" value="Mg_chelatase_C"/>
    <property type="match status" value="1"/>
</dbReference>
<evidence type="ECO:0000259" key="1">
    <source>
        <dbReference type="Pfam" id="PF01078"/>
    </source>
</evidence>
<dbReference type="InterPro" id="IPR025158">
    <property type="entry name" value="Mg_chelat-rel_C"/>
</dbReference>
<dbReference type="GO" id="GO:0005524">
    <property type="term" value="F:ATP binding"/>
    <property type="evidence" value="ECO:0007669"/>
    <property type="project" value="InterPro"/>
</dbReference>
<feature type="domain" description="Mg chelatase-related protein C-terminal" evidence="2">
    <location>
        <begin position="365"/>
        <end position="464"/>
    </location>
</feature>
<feature type="domain" description="Magnesium chelatase ChlI-like catalytic" evidence="1">
    <location>
        <begin position="199"/>
        <end position="309"/>
    </location>
</feature>
<reference evidence="3" key="1">
    <citation type="submission" date="2020-04" db="EMBL/GenBank/DDBJ databases">
        <authorList>
            <person name="Chiriac C."/>
            <person name="Salcher M."/>
            <person name="Ghai R."/>
            <person name="Kavagutti S V."/>
        </authorList>
    </citation>
    <scope>NUCLEOTIDE SEQUENCE</scope>
</reference>
<sequence length="478" mass="51987">MSTATVRTYVVRGLSAYPVDLVCEIRLGLPTFDLIGFDPATVRDVRALVLRELRPYVGLEWPGGPVASRVTVTAATVGPELGVSHVWPAALAVLSAMGEVANPIPPCVGEEAVGLAQCVMAMAPDTHLLFPDRHAAEALAMQRDDVHLLVAPTLDAAVKGEWALLADALEQRVDQMVQESPARTLAHRMLDWCDVRDSTQALGLKRVLEIAAAGGHHTLILENSGLYPVSGVMMLARRMPGILPPLSIQERRILIQMQSGLRAGLDTTTIAGWRPLRAPLYSTVGMPNEAALAYGGVLALEDLPEYLPETHAFLVDKPGRYTIVATSPHVSRLPVLQKARGLLGLFDLQWRAPSVDAPCDDGPRETSEDVRARVAAAWARQDLRYGGECLRNGRVDPGTFMARAFDTIEPAALEWAAEHAAARYGQKHVDAELAPLCRLARTIADLRDVDTVQMQDLSEALDMRAMSEPQDTKKRRAK</sequence>
<dbReference type="EMBL" id="LR796230">
    <property type="protein sequence ID" value="CAB4128914.1"/>
    <property type="molecule type" value="Genomic_DNA"/>
</dbReference>
<accession>A0A6J5L2Z5</accession>
<dbReference type="SUPFAM" id="SSF52540">
    <property type="entry name" value="P-loop containing nucleoside triphosphate hydrolases"/>
    <property type="match status" value="1"/>
</dbReference>
<keyword evidence="3" id="KW-0645">Protease</keyword>
<dbReference type="InterPro" id="IPR027417">
    <property type="entry name" value="P-loop_NTPase"/>
</dbReference>
<name>A0A6J5L2Z5_9CAUD</name>
<organism evidence="3">
    <name type="scientific">uncultured Caudovirales phage</name>
    <dbReference type="NCBI Taxonomy" id="2100421"/>
    <lineage>
        <taxon>Viruses</taxon>
        <taxon>Duplodnaviria</taxon>
        <taxon>Heunggongvirae</taxon>
        <taxon>Uroviricota</taxon>
        <taxon>Caudoviricetes</taxon>
        <taxon>Peduoviridae</taxon>
        <taxon>Maltschvirus</taxon>
        <taxon>Maltschvirus maltsch</taxon>
    </lineage>
</organism>
<dbReference type="InterPro" id="IPR000523">
    <property type="entry name" value="Mg_chelatse_chII-like_cat_dom"/>
</dbReference>